<dbReference type="PANTHER" id="PTHR46382">
    <property type="entry name" value="PHOSPHATIDATE CYTIDYLYLTRANSFERASE"/>
    <property type="match status" value="1"/>
</dbReference>
<keyword evidence="10 18" id="KW-0808">Transferase</keyword>
<reference evidence="20 21" key="1">
    <citation type="submission" date="2018-01" db="EMBL/GenBank/DDBJ databases">
        <title>Genome Sequencing and Assembly of Anaerobacter polyendosporus strain CT4.</title>
        <authorList>
            <person name="Tachaapaikoon C."/>
            <person name="Sutheeworapong S."/>
            <person name="Jenjaroenpun P."/>
            <person name="Wongsurawat T."/>
            <person name="Nookeaw I."/>
            <person name="Cheawchanlertfa P."/>
            <person name="Kosugi A."/>
            <person name="Cheevadhanarak S."/>
            <person name="Ratanakhanokchai K."/>
        </authorList>
    </citation>
    <scope>NUCLEOTIDE SEQUENCE [LARGE SCALE GENOMIC DNA]</scope>
    <source>
        <strain evidence="20 21">CT4</strain>
    </source>
</reference>
<evidence type="ECO:0000256" key="8">
    <source>
        <dbReference type="ARBA" id="ARBA00022475"/>
    </source>
</evidence>
<dbReference type="GO" id="GO:0004605">
    <property type="term" value="F:phosphatidate cytidylyltransferase activity"/>
    <property type="evidence" value="ECO:0007669"/>
    <property type="project" value="UniProtKB-EC"/>
</dbReference>
<evidence type="ECO:0000256" key="13">
    <source>
        <dbReference type="ARBA" id="ARBA00022989"/>
    </source>
</evidence>
<evidence type="ECO:0000256" key="5">
    <source>
        <dbReference type="ARBA" id="ARBA00010185"/>
    </source>
</evidence>
<comment type="pathway">
    <text evidence="4">Lipid metabolism.</text>
</comment>
<keyword evidence="11 18" id="KW-0812">Transmembrane</keyword>
<dbReference type="GO" id="GO:0016024">
    <property type="term" value="P:CDP-diacylglycerol biosynthetic process"/>
    <property type="evidence" value="ECO:0007669"/>
    <property type="project" value="UniProtKB-UniPathway"/>
</dbReference>
<protein>
    <recommendedName>
        <fullName evidence="7 18">Phosphatidate cytidylyltransferase</fullName>
        <ecNumber evidence="6 18">2.7.7.41</ecNumber>
    </recommendedName>
</protein>
<evidence type="ECO:0000256" key="9">
    <source>
        <dbReference type="ARBA" id="ARBA00022516"/>
    </source>
</evidence>
<feature type="transmembrane region" description="Helical" evidence="19">
    <location>
        <begin position="12"/>
        <end position="40"/>
    </location>
</feature>
<evidence type="ECO:0000256" key="14">
    <source>
        <dbReference type="ARBA" id="ARBA00023098"/>
    </source>
</evidence>
<evidence type="ECO:0000256" key="10">
    <source>
        <dbReference type="ARBA" id="ARBA00022679"/>
    </source>
</evidence>
<evidence type="ECO:0000313" key="21">
    <source>
        <dbReference type="Proteomes" id="UP000286268"/>
    </source>
</evidence>
<proteinExistence type="inferred from homology"/>
<feature type="transmembrane region" description="Helical" evidence="19">
    <location>
        <begin position="52"/>
        <end position="69"/>
    </location>
</feature>
<evidence type="ECO:0000256" key="4">
    <source>
        <dbReference type="ARBA" id="ARBA00005189"/>
    </source>
</evidence>
<evidence type="ECO:0000256" key="12">
    <source>
        <dbReference type="ARBA" id="ARBA00022695"/>
    </source>
</evidence>
<evidence type="ECO:0000256" key="3">
    <source>
        <dbReference type="ARBA" id="ARBA00005119"/>
    </source>
</evidence>
<feature type="transmembrane region" description="Helical" evidence="19">
    <location>
        <begin position="173"/>
        <end position="193"/>
    </location>
</feature>
<feature type="transmembrane region" description="Helical" evidence="19">
    <location>
        <begin position="76"/>
        <end position="97"/>
    </location>
</feature>
<evidence type="ECO:0000256" key="16">
    <source>
        <dbReference type="ARBA" id="ARBA00023209"/>
    </source>
</evidence>
<dbReference type="AlphaFoldDB" id="A0A3R5V8B1"/>
<dbReference type="UniPathway" id="UPA00557">
    <property type="reaction ID" value="UER00614"/>
</dbReference>
<evidence type="ECO:0000256" key="17">
    <source>
        <dbReference type="ARBA" id="ARBA00023264"/>
    </source>
</evidence>
<keyword evidence="15 19" id="KW-0472">Membrane</keyword>
<dbReference type="Pfam" id="PF01148">
    <property type="entry name" value="CTP_transf_1"/>
    <property type="match status" value="1"/>
</dbReference>
<evidence type="ECO:0000256" key="15">
    <source>
        <dbReference type="ARBA" id="ARBA00023136"/>
    </source>
</evidence>
<feature type="transmembrane region" description="Helical" evidence="19">
    <location>
        <begin position="103"/>
        <end position="121"/>
    </location>
</feature>
<evidence type="ECO:0000256" key="19">
    <source>
        <dbReference type="SAM" id="Phobius"/>
    </source>
</evidence>
<accession>A0A3R5V8B1</accession>
<dbReference type="PANTHER" id="PTHR46382:SF1">
    <property type="entry name" value="PHOSPHATIDATE CYTIDYLYLTRANSFERASE"/>
    <property type="match status" value="1"/>
</dbReference>
<comment type="similarity">
    <text evidence="5 18">Belongs to the CDS family.</text>
</comment>
<keyword evidence="13 19" id="KW-1133">Transmembrane helix</keyword>
<evidence type="ECO:0000256" key="1">
    <source>
        <dbReference type="ARBA" id="ARBA00001698"/>
    </source>
</evidence>
<dbReference type="EMBL" id="CP025746">
    <property type="protein sequence ID" value="QAA32480.1"/>
    <property type="molecule type" value="Genomic_DNA"/>
</dbReference>
<evidence type="ECO:0000256" key="11">
    <source>
        <dbReference type="ARBA" id="ARBA00022692"/>
    </source>
</evidence>
<organism evidence="20 21">
    <name type="scientific">Clostridium manihotivorum</name>
    <dbReference type="NCBI Taxonomy" id="2320868"/>
    <lineage>
        <taxon>Bacteria</taxon>
        <taxon>Bacillati</taxon>
        <taxon>Bacillota</taxon>
        <taxon>Clostridia</taxon>
        <taxon>Eubacteriales</taxon>
        <taxon>Clostridiaceae</taxon>
        <taxon>Clostridium</taxon>
    </lineage>
</organism>
<feature type="transmembrane region" description="Helical" evidence="19">
    <location>
        <begin position="253"/>
        <end position="271"/>
    </location>
</feature>
<gene>
    <name evidence="20" type="ORF">C1I91_12980</name>
</gene>
<comment type="pathway">
    <text evidence="3 18">Phospholipid metabolism; CDP-diacylglycerol biosynthesis; CDP-diacylglycerol from sn-glycerol 3-phosphate: step 3/3.</text>
</comment>
<dbReference type="InterPro" id="IPR000374">
    <property type="entry name" value="PC_trans"/>
</dbReference>
<evidence type="ECO:0000256" key="18">
    <source>
        <dbReference type="RuleBase" id="RU003938"/>
    </source>
</evidence>
<keyword evidence="12 18" id="KW-0548">Nucleotidyltransferase</keyword>
<keyword evidence="17" id="KW-1208">Phospholipid metabolism</keyword>
<evidence type="ECO:0000256" key="6">
    <source>
        <dbReference type="ARBA" id="ARBA00012487"/>
    </source>
</evidence>
<sequence>MMKQRVITSVIGLPILIGIIMTKNALLINSILMVVCLIGLNEFYDSFENYNKSFSLIGFGFTILYYIFVPPSIDSSLGIFIFLFLISLILYSIVFYNKNNVKYIGITFLGFFYVTYMFSYISKIINIKPQGYVFVWLIFIVAWSSDTFAYVVGKTIGKRKLTPELSPNKSVEGFIGGIIGASILSFIYGIIVLRSTNVNINGFPLYCFLIGSIGAIISQCGDLIASLIKRFNGIKDFGKIIPGHGGILDRFDSVILVTPFIYYILSALMKYR</sequence>
<comment type="catalytic activity">
    <reaction evidence="1 18">
        <text>a 1,2-diacyl-sn-glycero-3-phosphate + CTP + H(+) = a CDP-1,2-diacyl-sn-glycerol + diphosphate</text>
        <dbReference type="Rhea" id="RHEA:16229"/>
        <dbReference type="ChEBI" id="CHEBI:15378"/>
        <dbReference type="ChEBI" id="CHEBI:33019"/>
        <dbReference type="ChEBI" id="CHEBI:37563"/>
        <dbReference type="ChEBI" id="CHEBI:58332"/>
        <dbReference type="ChEBI" id="CHEBI:58608"/>
        <dbReference type="EC" id="2.7.7.41"/>
    </reaction>
</comment>
<feature type="transmembrane region" description="Helical" evidence="19">
    <location>
        <begin position="133"/>
        <end position="153"/>
    </location>
</feature>
<keyword evidence="14" id="KW-0443">Lipid metabolism</keyword>
<dbReference type="KEGG" id="cmah:C1I91_12980"/>
<dbReference type="OrthoDB" id="9799199at2"/>
<keyword evidence="8" id="KW-1003">Cell membrane</keyword>
<dbReference type="PROSITE" id="PS01315">
    <property type="entry name" value="CDS"/>
    <property type="match status" value="1"/>
</dbReference>
<evidence type="ECO:0000256" key="7">
    <source>
        <dbReference type="ARBA" id="ARBA00019373"/>
    </source>
</evidence>
<dbReference type="GO" id="GO:0005886">
    <property type="term" value="C:plasma membrane"/>
    <property type="evidence" value="ECO:0007669"/>
    <property type="project" value="UniProtKB-SubCell"/>
</dbReference>
<feature type="transmembrane region" description="Helical" evidence="19">
    <location>
        <begin position="205"/>
        <end position="228"/>
    </location>
</feature>
<evidence type="ECO:0000256" key="2">
    <source>
        <dbReference type="ARBA" id="ARBA00004651"/>
    </source>
</evidence>
<dbReference type="EC" id="2.7.7.41" evidence="6 18"/>
<keyword evidence="16" id="KW-0594">Phospholipid biosynthesis</keyword>
<name>A0A3R5V8B1_9CLOT</name>
<keyword evidence="9" id="KW-0444">Lipid biosynthesis</keyword>
<keyword evidence="21" id="KW-1185">Reference proteome</keyword>
<dbReference type="Proteomes" id="UP000286268">
    <property type="component" value="Chromosome"/>
</dbReference>
<comment type="subcellular location">
    <subcellularLocation>
        <location evidence="2">Cell membrane</location>
        <topology evidence="2">Multi-pass membrane protein</topology>
    </subcellularLocation>
</comment>
<evidence type="ECO:0000313" key="20">
    <source>
        <dbReference type="EMBL" id="QAA32480.1"/>
    </source>
</evidence>